<accession>A0ABR5IYP3</accession>
<evidence type="ECO:0000313" key="4">
    <source>
        <dbReference type="Proteomes" id="UP000037020"/>
    </source>
</evidence>
<organism evidence="3 4">
    <name type="scientific">Streptomyces varsoviensis</name>
    <dbReference type="NCBI Taxonomy" id="67373"/>
    <lineage>
        <taxon>Bacteria</taxon>
        <taxon>Bacillati</taxon>
        <taxon>Actinomycetota</taxon>
        <taxon>Actinomycetes</taxon>
        <taxon>Kitasatosporales</taxon>
        <taxon>Streptomycetaceae</taxon>
        <taxon>Streptomyces</taxon>
    </lineage>
</organism>
<evidence type="ECO:0000313" key="3">
    <source>
        <dbReference type="EMBL" id="KOG86281.1"/>
    </source>
</evidence>
<protein>
    <recommendedName>
        <fullName evidence="5">CAP domain-containing protein</fullName>
    </recommendedName>
</protein>
<keyword evidence="2" id="KW-1133">Transmembrane helix</keyword>
<feature type="compositionally biased region" description="Gly residues" evidence="1">
    <location>
        <begin position="64"/>
        <end position="77"/>
    </location>
</feature>
<feature type="region of interest" description="Disordered" evidence="1">
    <location>
        <begin position="1"/>
        <end position="40"/>
    </location>
</feature>
<evidence type="ECO:0008006" key="5">
    <source>
        <dbReference type="Google" id="ProtNLM"/>
    </source>
</evidence>
<dbReference type="Proteomes" id="UP000037020">
    <property type="component" value="Unassembled WGS sequence"/>
</dbReference>
<dbReference type="EMBL" id="LGUT01002935">
    <property type="protein sequence ID" value="KOG86281.1"/>
    <property type="molecule type" value="Genomic_DNA"/>
</dbReference>
<evidence type="ECO:0000256" key="2">
    <source>
        <dbReference type="SAM" id="Phobius"/>
    </source>
</evidence>
<feature type="compositionally biased region" description="Low complexity" evidence="1">
    <location>
        <begin position="85"/>
        <end position="105"/>
    </location>
</feature>
<feature type="transmembrane region" description="Helical" evidence="2">
    <location>
        <begin position="44"/>
        <end position="64"/>
    </location>
</feature>
<feature type="compositionally biased region" description="Pro residues" evidence="1">
    <location>
        <begin position="7"/>
        <end position="20"/>
    </location>
</feature>
<keyword evidence="2" id="KW-0472">Membrane</keyword>
<keyword evidence="4" id="KW-1185">Reference proteome</keyword>
<comment type="caution">
    <text evidence="3">The sequence shown here is derived from an EMBL/GenBank/DDBJ whole genome shotgun (WGS) entry which is preliminary data.</text>
</comment>
<name>A0ABR5IYP3_9ACTN</name>
<sequence>MGRHGRPTPPPAATAPPSAPEPASGRHREGGRGRARAKAPVRTGLLGASAALAIGAVAVTSGLLPGGGKFDLGGHDGPSGEVRADGPPDSGSPEAGSSESASPADRGPTPASRGG</sequence>
<keyword evidence="2" id="KW-0812">Transmembrane</keyword>
<evidence type="ECO:0000256" key="1">
    <source>
        <dbReference type="SAM" id="MobiDB-lite"/>
    </source>
</evidence>
<feature type="non-terminal residue" evidence="3">
    <location>
        <position position="115"/>
    </location>
</feature>
<reference evidence="3 4" key="1">
    <citation type="submission" date="2015-07" db="EMBL/GenBank/DDBJ databases">
        <authorList>
            <person name="Ju K.-S."/>
            <person name="Doroghazi J.R."/>
            <person name="Metcalf W.W."/>
        </authorList>
    </citation>
    <scope>NUCLEOTIDE SEQUENCE [LARGE SCALE GENOMIC DNA]</scope>
    <source>
        <strain evidence="3 4">NRRL B-3589</strain>
    </source>
</reference>
<gene>
    <name evidence="3" type="ORF">ADK38_31960</name>
</gene>
<feature type="region of interest" description="Disordered" evidence="1">
    <location>
        <begin position="61"/>
        <end position="115"/>
    </location>
</feature>
<proteinExistence type="predicted"/>